<proteinExistence type="predicted"/>
<feature type="region of interest" description="Disordered" evidence="1">
    <location>
        <begin position="51"/>
        <end position="73"/>
    </location>
</feature>
<protein>
    <submittedName>
        <fullName evidence="2">Uncharacterized protein</fullName>
    </submittedName>
</protein>
<dbReference type="EMBL" id="ML975257">
    <property type="protein sequence ID" value="KAF1837893.1"/>
    <property type="molecule type" value="Genomic_DNA"/>
</dbReference>
<dbReference type="AlphaFoldDB" id="A0A6A5KW85"/>
<feature type="compositionally biased region" description="Low complexity" evidence="1">
    <location>
        <begin position="18"/>
        <end position="28"/>
    </location>
</feature>
<evidence type="ECO:0000313" key="2">
    <source>
        <dbReference type="EMBL" id="KAF1837893.1"/>
    </source>
</evidence>
<name>A0A6A5KW85_9PLEO</name>
<evidence type="ECO:0000313" key="3">
    <source>
        <dbReference type="Proteomes" id="UP000800040"/>
    </source>
</evidence>
<organism evidence="2 3">
    <name type="scientific">Decorospora gaudefroyi</name>
    <dbReference type="NCBI Taxonomy" id="184978"/>
    <lineage>
        <taxon>Eukaryota</taxon>
        <taxon>Fungi</taxon>
        <taxon>Dikarya</taxon>
        <taxon>Ascomycota</taxon>
        <taxon>Pezizomycotina</taxon>
        <taxon>Dothideomycetes</taxon>
        <taxon>Pleosporomycetidae</taxon>
        <taxon>Pleosporales</taxon>
        <taxon>Pleosporineae</taxon>
        <taxon>Pleosporaceae</taxon>
        <taxon>Decorospora</taxon>
    </lineage>
</organism>
<evidence type="ECO:0000256" key="1">
    <source>
        <dbReference type="SAM" id="MobiDB-lite"/>
    </source>
</evidence>
<feature type="region of interest" description="Disordered" evidence="1">
    <location>
        <begin position="1"/>
        <end position="28"/>
    </location>
</feature>
<sequence length="563" mass="63260">MTDSAPSDLTPRADLDWSSSAFTASSSPAKTVKFVPVKTAKRLRSRLERLKTRKTAKTREKENKNGMPKETASTWATPGFSFSEYTFPGHQDQAFPSILLRQMTTELPSKPTPQVLPPPKDHTVNESLHSLEELCFVAQHGNIIHRSYQKARILRVRCRRIAHDASSHRHLEQYPVDKQIQAQLDRVVKEEMKQEFVRLFEKMQQKHPGKEIGPRITERVKMCAKRNVGRKMQGQYGRELKQKFRKEYAPLPVPSIPFPDPETKEEHVDDLADLLSKVGLDDKLESSTSRSTARVPNAGTFHHAGIDKAKQRIGQSPPWKIDILEAATLFLPPIEAINESFIRASILDPKAPCKLYILSDPYTAATHIARSAAKLPPKHLHTTVQNLARAAVTGSIPQQYVNDIQHVAEAQAATVSSLLSGNSATTQPEGTLTPSQRNVRTIVQRYEKLARMNSTPLATSPSYAIVDPRSRKKMLWEMYAAALDTVLAAKASAKWPSYVTSSDVLVLSVVRKIEREMASFKPGESRWVAEVYGAHVRNAMWVFKDGEWVLGRFVADSAMPRRR</sequence>
<keyword evidence="3" id="KW-1185">Reference proteome</keyword>
<accession>A0A6A5KW85</accession>
<reference evidence="2" key="1">
    <citation type="submission" date="2020-01" db="EMBL/GenBank/DDBJ databases">
        <authorList>
            <consortium name="DOE Joint Genome Institute"/>
            <person name="Haridas S."/>
            <person name="Albert R."/>
            <person name="Binder M."/>
            <person name="Bloem J."/>
            <person name="Labutti K."/>
            <person name="Salamov A."/>
            <person name="Andreopoulos B."/>
            <person name="Baker S.E."/>
            <person name="Barry K."/>
            <person name="Bills G."/>
            <person name="Bluhm B.H."/>
            <person name="Cannon C."/>
            <person name="Castanera R."/>
            <person name="Culley D.E."/>
            <person name="Daum C."/>
            <person name="Ezra D."/>
            <person name="Gonzalez J.B."/>
            <person name="Henrissat B."/>
            <person name="Kuo A."/>
            <person name="Liang C."/>
            <person name="Lipzen A."/>
            <person name="Lutzoni F."/>
            <person name="Magnuson J."/>
            <person name="Mondo S."/>
            <person name="Nolan M."/>
            <person name="Ohm R."/>
            <person name="Pangilinan J."/>
            <person name="Park H.-J."/>
            <person name="Ramirez L."/>
            <person name="Alfaro M."/>
            <person name="Sun H."/>
            <person name="Tritt A."/>
            <person name="Yoshinaga Y."/>
            <person name="Zwiers L.-H."/>
            <person name="Turgeon B.G."/>
            <person name="Goodwin S.B."/>
            <person name="Spatafora J.W."/>
            <person name="Crous P.W."/>
            <person name="Grigoriev I.V."/>
        </authorList>
    </citation>
    <scope>NUCLEOTIDE SEQUENCE</scope>
    <source>
        <strain evidence="2">P77</strain>
    </source>
</reference>
<dbReference type="Proteomes" id="UP000800040">
    <property type="component" value="Unassembled WGS sequence"/>
</dbReference>
<gene>
    <name evidence="2" type="ORF">BDW02DRAFT_83850</name>
</gene>